<dbReference type="Proteomes" id="UP000237000">
    <property type="component" value="Unassembled WGS sequence"/>
</dbReference>
<reference evidence="2" key="1">
    <citation type="submission" date="2016-06" db="EMBL/GenBank/DDBJ databases">
        <title>Parallel loss of symbiosis genes in relatives of nitrogen-fixing non-legume Parasponia.</title>
        <authorList>
            <person name="Van Velzen R."/>
            <person name="Holmer R."/>
            <person name="Bu F."/>
            <person name="Rutten L."/>
            <person name="Van Zeijl A."/>
            <person name="Liu W."/>
            <person name="Santuari L."/>
            <person name="Cao Q."/>
            <person name="Sharma T."/>
            <person name="Shen D."/>
            <person name="Roswanjaya Y."/>
            <person name="Wardhani T."/>
            <person name="Kalhor M.S."/>
            <person name="Jansen J."/>
            <person name="Van den Hoogen J."/>
            <person name="Gungor B."/>
            <person name="Hartog M."/>
            <person name="Hontelez J."/>
            <person name="Verver J."/>
            <person name="Yang W.-C."/>
            <person name="Schijlen E."/>
            <person name="Repin R."/>
            <person name="Schilthuizen M."/>
            <person name="Schranz E."/>
            <person name="Heidstra R."/>
            <person name="Miyata K."/>
            <person name="Fedorova E."/>
            <person name="Kohlen W."/>
            <person name="Bisseling T."/>
            <person name="Smit S."/>
            <person name="Geurts R."/>
        </authorList>
    </citation>
    <scope>NUCLEOTIDE SEQUENCE [LARGE SCALE GENOMIC DNA]</scope>
    <source>
        <strain evidence="2">cv. RG33-2</strain>
    </source>
</reference>
<dbReference type="InParanoid" id="A0A2P5ET29"/>
<proteinExistence type="predicted"/>
<evidence type="ECO:0000313" key="2">
    <source>
        <dbReference type="Proteomes" id="UP000237000"/>
    </source>
</evidence>
<accession>A0A2P5ET29</accession>
<evidence type="ECO:0000313" key="1">
    <source>
        <dbReference type="EMBL" id="PON88718.1"/>
    </source>
</evidence>
<sequence length="70" mass="7103">MRAPLNDGGENKASSSSSFVMIDCYLSFLGFVSGASALSASSPVSGYQALNLTGSSLPPSLSLSDLKSLI</sequence>
<dbReference type="AlphaFoldDB" id="A0A2P5ET29"/>
<name>A0A2P5ET29_TREOI</name>
<comment type="caution">
    <text evidence="1">The sequence shown here is derived from an EMBL/GenBank/DDBJ whole genome shotgun (WGS) entry which is preliminary data.</text>
</comment>
<dbReference type="EMBL" id="JXTC01000102">
    <property type="protein sequence ID" value="PON88718.1"/>
    <property type="molecule type" value="Genomic_DNA"/>
</dbReference>
<gene>
    <name evidence="1" type="ORF">TorRG33x02_154240</name>
</gene>
<keyword evidence="2" id="KW-1185">Reference proteome</keyword>
<organism evidence="1 2">
    <name type="scientific">Trema orientale</name>
    <name type="common">Charcoal tree</name>
    <name type="synonym">Celtis orientalis</name>
    <dbReference type="NCBI Taxonomy" id="63057"/>
    <lineage>
        <taxon>Eukaryota</taxon>
        <taxon>Viridiplantae</taxon>
        <taxon>Streptophyta</taxon>
        <taxon>Embryophyta</taxon>
        <taxon>Tracheophyta</taxon>
        <taxon>Spermatophyta</taxon>
        <taxon>Magnoliopsida</taxon>
        <taxon>eudicotyledons</taxon>
        <taxon>Gunneridae</taxon>
        <taxon>Pentapetalae</taxon>
        <taxon>rosids</taxon>
        <taxon>fabids</taxon>
        <taxon>Rosales</taxon>
        <taxon>Cannabaceae</taxon>
        <taxon>Trema</taxon>
    </lineage>
</organism>
<protein>
    <submittedName>
        <fullName evidence="1">Uncharacterized protein</fullName>
    </submittedName>
</protein>